<reference evidence="1" key="1">
    <citation type="submission" date="2019-08" db="EMBL/GenBank/DDBJ databases">
        <authorList>
            <person name="Kucharzyk K."/>
            <person name="Murdoch R.W."/>
            <person name="Higgins S."/>
            <person name="Loffler F."/>
        </authorList>
    </citation>
    <scope>NUCLEOTIDE SEQUENCE</scope>
</reference>
<protein>
    <submittedName>
        <fullName evidence="1">Uncharacterized protein</fullName>
    </submittedName>
</protein>
<name>A0A644ZCT5_9ZZZZ</name>
<sequence>MRAVAADVADRRVIHLVHVGYRYVARRRAAPYDVGDRSVVMEHLAVGAVGQFSADICGKVGMVVDDAGVEHRGVDRVGTGRGRLPHLGGLYPLRPPLRGPSWVIGLCQRLSHIILRDAYDLGGVFQRAYQLVRRLFLRREEGDAPTAARREFREAFQRGGAYTLSKRRRLRGRALFRRGAHNGACRVGVAQQHDDLILRVVGGAGRRTEEEDRQR</sequence>
<evidence type="ECO:0000313" key="1">
    <source>
        <dbReference type="EMBL" id="MPM38108.1"/>
    </source>
</evidence>
<dbReference type="AlphaFoldDB" id="A0A644ZCT5"/>
<organism evidence="1">
    <name type="scientific">bioreactor metagenome</name>
    <dbReference type="NCBI Taxonomy" id="1076179"/>
    <lineage>
        <taxon>unclassified sequences</taxon>
        <taxon>metagenomes</taxon>
        <taxon>ecological metagenomes</taxon>
    </lineage>
</organism>
<proteinExistence type="predicted"/>
<dbReference type="EMBL" id="VSSQ01008173">
    <property type="protein sequence ID" value="MPM38108.1"/>
    <property type="molecule type" value="Genomic_DNA"/>
</dbReference>
<gene>
    <name evidence="1" type="ORF">SDC9_84735</name>
</gene>
<accession>A0A644ZCT5</accession>
<comment type="caution">
    <text evidence="1">The sequence shown here is derived from an EMBL/GenBank/DDBJ whole genome shotgun (WGS) entry which is preliminary data.</text>
</comment>